<keyword evidence="1" id="KW-0812">Transmembrane</keyword>
<organism evidence="2 3">
    <name type="scientific">Crucibulum laeve</name>
    <dbReference type="NCBI Taxonomy" id="68775"/>
    <lineage>
        <taxon>Eukaryota</taxon>
        <taxon>Fungi</taxon>
        <taxon>Dikarya</taxon>
        <taxon>Basidiomycota</taxon>
        <taxon>Agaricomycotina</taxon>
        <taxon>Agaricomycetes</taxon>
        <taxon>Agaricomycetidae</taxon>
        <taxon>Agaricales</taxon>
        <taxon>Agaricineae</taxon>
        <taxon>Nidulariaceae</taxon>
        <taxon>Crucibulum</taxon>
    </lineage>
</organism>
<dbReference type="PANTHER" id="PTHR40465:SF1">
    <property type="entry name" value="DUF6534 DOMAIN-CONTAINING PROTEIN"/>
    <property type="match status" value="1"/>
</dbReference>
<evidence type="ECO:0000256" key="1">
    <source>
        <dbReference type="SAM" id="Phobius"/>
    </source>
</evidence>
<keyword evidence="3" id="KW-1185">Reference proteome</keyword>
<protein>
    <submittedName>
        <fullName evidence="2">Uncharacterized protein</fullName>
    </submittedName>
</protein>
<evidence type="ECO:0000313" key="3">
    <source>
        <dbReference type="Proteomes" id="UP000308652"/>
    </source>
</evidence>
<feature type="transmembrane region" description="Helical" evidence="1">
    <location>
        <begin position="77"/>
        <end position="98"/>
    </location>
</feature>
<keyword evidence="1" id="KW-0472">Membrane</keyword>
<feature type="transmembrane region" description="Helical" evidence="1">
    <location>
        <begin position="32"/>
        <end position="50"/>
    </location>
</feature>
<feature type="transmembrane region" description="Helical" evidence="1">
    <location>
        <begin position="155"/>
        <end position="174"/>
    </location>
</feature>
<dbReference type="EMBL" id="ML213625">
    <property type="protein sequence ID" value="TFK35051.1"/>
    <property type="molecule type" value="Genomic_DNA"/>
</dbReference>
<reference evidence="2 3" key="1">
    <citation type="journal article" date="2019" name="Nat. Ecol. Evol.">
        <title>Megaphylogeny resolves global patterns of mushroom evolution.</title>
        <authorList>
            <person name="Varga T."/>
            <person name="Krizsan K."/>
            <person name="Foldi C."/>
            <person name="Dima B."/>
            <person name="Sanchez-Garcia M."/>
            <person name="Sanchez-Ramirez S."/>
            <person name="Szollosi G.J."/>
            <person name="Szarkandi J.G."/>
            <person name="Papp V."/>
            <person name="Albert L."/>
            <person name="Andreopoulos W."/>
            <person name="Angelini C."/>
            <person name="Antonin V."/>
            <person name="Barry K.W."/>
            <person name="Bougher N.L."/>
            <person name="Buchanan P."/>
            <person name="Buyck B."/>
            <person name="Bense V."/>
            <person name="Catcheside P."/>
            <person name="Chovatia M."/>
            <person name="Cooper J."/>
            <person name="Damon W."/>
            <person name="Desjardin D."/>
            <person name="Finy P."/>
            <person name="Geml J."/>
            <person name="Haridas S."/>
            <person name="Hughes K."/>
            <person name="Justo A."/>
            <person name="Karasinski D."/>
            <person name="Kautmanova I."/>
            <person name="Kiss B."/>
            <person name="Kocsube S."/>
            <person name="Kotiranta H."/>
            <person name="LaButti K.M."/>
            <person name="Lechner B.E."/>
            <person name="Liimatainen K."/>
            <person name="Lipzen A."/>
            <person name="Lukacs Z."/>
            <person name="Mihaltcheva S."/>
            <person name="Morgado L.N."/>
            <person name="Niskanen T."/>
            <person name="Noordeloos M.E."/>
            <person name="Ohm R.A."/>
            <person name="Ortiz-Santana B."/>
            <person name="Ovrebo C."/>
            <person name="Racz N."/>
            <person name="Riley R."/>
            <person name="Savchenko A."/>
            <person name="Shiryaev A."/>
            <person name="Soop K."/>
            <person name="Spirin V."/>
            <person name="Szebenyi C."/>
            <person name="Tomsovsky M."/>
            <person name="Tulloss R.E."/>
            <person name="Uehling J."/>
            <person name="Grigoriev I.V."/>
            <person name="Vagvolgyi C."/>
            <person name="Papp T."/>
            <person name="Martin F.M."/>
            <person name="Miettinen O."/>
            <person name="Hibbett D.S."/>
            <person name="Nagy L.G."/>
        </authorList>
    </citation>
    <scope>NUCLEOTIDE SEQUENCE [LARGE SCALE GENOMIC DNA]</scope>
    <source>
        <strain evidence="2 3">CBS 166.37</strain>
    </source>
</reference>
<sequence length="291" mass="32462">PLVLGIFLNIYIYGIVGFQYAAYYSTMYKDPLWINSVGYLTYLIHTFIYFRQAPRMYILWSYCVENFVNPSALNESLWAYSLIPILTGVSGLVAHIFLAHRVYILTSRKILYYTALGVAVSVFVLAGLTGILVLAKQVSMVTRLSSHCQILNFKILKYLAILLAVARSLMVVLLNRRPGFLAGFSTGNRMLRLPIQTGSFAVAFSSLSLVTFAASTNTNAYFLFCVPIGRLYSSVGRLDTLLTRGRMNTMSETNQSGDKANTADIWIPMIRAQGMPSNTISLNNIHIKTEA</sequence>
<keyword evidence="1" id="KW-1133">Transmembrane helix</keyword>
<evidence type="ECO:0000313" key="2">
    <source>
        <dbReference type="EMBL" id="TFK35051.1"/>
    </source>
</evidence>
<feature type="transmembrane region" description="Helical" evidence="1">
    <location>
        <begin position="6"/>
        <end position="25"/>
    </location>
</feature>
<feature type="non-terminal residue" evidence="2">
    <location>
        <position position="1"/>
    </location>
</feature>
<name>A0A5C3M223_9AGAR</name>
<feature type="transmembrane region" description="Helical" evidence="1">
    <location>
        <begin position="110"/>
        <end position="135"/>
    </location>
</feature>
<dbReference type="AlphaFoldDB" id="A0A5C3M223"/>
<dbReference type="OrthoDB" id="2562493at2759"/>
<dbReference type="Proteomes" id="UP000308652">
    <property type="component" value="Unassembled WGS sequence"/>
</dbReference>
<accession>A0A5C3M223</accession>
<dbReference type="STRING" id="68775.A0A5C3M223"/>
<proteinExistence type="predicted"/>
<gene>
    <name evidence="2" type="ORF">BDQ12DRAFT_612391</name>
</gene>
<feature type="transmembrane region" description="Helical" evidence="1">
    <location>
        <begin position="195"/>
        <end position="214"/>
    </location>
</feature>
<dbReference type="PANTHER" id="PTHR40465">
    <property type="entry name" value="CHROMOSOME 1, WHOLE GENOME SHOTGUN SEQUENCE"/>
    <property type="match status" value="1"/>
</dbReference>